<protein>
    <submittedName>
        <fullName evidence="1">Uncharacterized protein</fullName>
    </submittedName>
</protein>
<dbReference type="RefSeq" id="WP_272752584.1">
    <property type="nucleotide sequence ID" value="NZ_JAQQLF010000019.1"/>
</dbReference>
<name>A0ABT5J0L2_9NEIS</name>
<proteinExistence type="predicted"/>
<dbReference type="InterPro" id="IPR037238">
    <property type="entry name" value="YbiA-like_sf"/>
</dbReference>
<evidence type="ECO:0000313" key="1">
    <source>
        <dbReference type="EMBL" id="MDC7718327.1"/>
    </source>
</evidence>
<dbReference type="EMBL" id="JAQQLF010000019">
    <property type="protein sequence ID" value="MDC7718327.1"/>
    <property type="molecule type" value="Genomic_DNA"/>
</dbReference>
<comment type="caution">
    <text evidence="1">The sequence shown here is derived from an EMBL/GenBank/DDBJ whole genome shotgun (WGS) entry which is preliminary data.</text>
</comment>
<dbReference type="SUPFAM" id="SSF143990">
    <property type="entry name" value="YbiA-like"/>
    <property type="match status" value="1"/>
</dbReference>
<keyword evidence="2" id="KW-1185">Reference proteome</keyword>
<evidence type="ECO:0000313" key="2">
    <source>
        <dbReference type="Proteomes" id="UP001219956"/>
    </source>
</evidence>
<gene>
    <name evidence="1" type="ORF">PQU95_14030</name>
</gene>
<organism evidence="1 2">
    <name type="scientific">Vogesella aquatica</name>
    <dbReference type="NCBI Taxonomy" id="2984206"/>
    <lineage>
        <taxon>Bacteria</taxon>
        <taxon>Pseudomonadati</taxon>
        <taxon>Pseudomonadota</taxon>
        <taxon>Betaproteobacteria</taxon>
        <taxon>Neisseriales</taxon>
        <taxon>Chromobacteriaceae</taxon>
        <taxon>Vogesella</taxon>
    </lineage>
</organism>
<sequence>MLLEDLYFQQLHHIELVEPWRLDNGTPGLLAGAVLLHFEDGVLACWSPLRYGMRPTGTVQGVSVNGVLTSPGYRLSVLPAETGDKRFDLTLLRHTISGHALKDLLGTDTAPRLMLANMVLDDAMITLRLRLGLGQNSTWQLSYLPALDGSISFSPQGHTPIVRTWRVENADSPACWLLPESPYPFVLAGRIWPSAHLNHWPLALRKAWQSQPDSTAYRTILHEALAARFQQHDQLRQRLLAMQLPESVKGLPEGLLLEVVNELRRLFR</sequence>
<reference evidence="1 2" key="1">
    <citation type="submission" date="2023-01" db="EMBL/GenBank/DDBJ databases">
        <title>Novel species of the genus Vogesella isolated from rivers.</title>
        <authorList>
            <person name="Lu H."/>
        </authorList>
    </citation>
    <scope>NUCLEOTIDE SEQUENCE [LARGE SCALE GENOMIC DNA]</scope>
    <source>
        <strain evidence="1 2">DC21W</strain>
    </source>
</reference>
<accession>A0ABT5J0L2</accession>
<dbReference type="Proteomes" id="UP001219956">
    <property type="component" value="Unassembled WGS sequence"/>
</dbReference>